<dbReference type="RefSeq" id="WP_145889215.1">
    <property type="nucleotide sequence ID" value="NZ_CP032702.1"/>
</dbReference>
<dbReference type="InterPro" id="IPR013360">
    <property type="entry name" value="Pilus_4_PilW"/>
</dbReference>
<dbReference type="PROSITE" id="PS51257">
    <property type="entry name" value="PROKAR_LIPOPROTEIN"/>
    <property type="match status" value="1"/>
</dbReference>
<sequence length="245" mass="27345">MRTGLPAAVLAGFVVTGCVSDAPHHRSAADIRLQLGVHYLAVKEYAAAQRNLLRAQQAAPGDYRIPLALARVAQAQQNSARARYYYQRAQQLAPANGYLANNYGAFLCGLRQYDEAHQQFKLAIEAQENAARQDAFLFSGYCYLQAGEPDAARAQWHHALAAAPEQGSALLKEADRRLDQQERDTVPLLLEVYHQHLPATAESLWLQIRFAAQQGNAADVTRYGDRLARSFPQSIQYQRYLANEY</sequence>
<dbReference type="EMBL" id="CP032702">
    <property type="protein sequence ID" value="QDY42701.1"/>
    <property type="molecule type" value="Genomic_DNA"/>
</dbReference>
<keyword evidence="2" id="KW-1185">Reference proteome</keyword>
<dbReference type="SMART" id="SM00028">
    <property type="entry name" value="TPR"/>
    <property type="match status" value="3"/>
</dbReference>
<dbReference type="AlphaFoldDB" id="A0A518XET3"/>
<gene>
    <name evidence="1" type="primary">pilW</name>
    <name evidence="1" type="ORF">D8B20_12720</name>
</gene>
<evidence type="ECO:0000313" key="2">
    <source>
        <dbReference type="Proteomes" id="UP000319411"/>
    </source>
</evidence>
<name>A0A518XET3_9GAMM</name>
<accession>A0A518XET3</accession>
<organism evidence="1 2">
    <name type="scientific">Candidatus Pantoea soli</name>
    <dbReference type="NCBI Taxonomy" id="3098669"/>
    <lineage>
        <taxon>Bacteria</taxon>
        <taxon>Pseudomonadati</taxon>
        <taxon>Pseudomonadota</taxon>
        <taxon>Gammaproteobacteria</taxon>
        <taxon>Enterobacterales</taxon>
        <taxon>Erwiniaceae</taxon>
        <taxon>Pantoea</taxon>
    </lineage>
</organism>
<dbReference type="InterPro" id="IPR019734">
    <property type="entry name" value="TPR_rpt"/>
</dbReference>
<dbReference type="Proteomes" id="UP000319411">
    <property type="component" value="Chromosome"/>
</dbReference>
<dbReference type="Gene3D" id="1.25.40.10">
    <property type="entry name" value="Tetratricopeptide repeat domain"/>
    <property type="match status" value="1"/>
</dbReference>
<protein>
    <submittedName>
        <fullName evidence="1">Type IV pilus biogenesis/stability protein PilW</fullName>
    </submittedName>
</protein>
<dbReference type="InterPro" id="IPR011990">
    <property type="entry name" value="TPR-like_helical_dom_sf"/>
</dbReference>
<evidence type="ECO:0000313" key="1">
    <source>
        <dbReference type="EMBL" id="QDY42701.1"/>
    </source>
</evidence>
<dbReference type="NCBIfam" id="TIGR02521">
    <property type="entry name" value="type_IV_pilW"/>
    <property type="match status" value="1"/>
</dbReference>
<proteinExistence type="predicted"/>
<reference evidence="1 2" key="1">
    <citation type="submission" date="2018-10" db="EMBL/GenBank/DDBJ databases">
        <title>Genome Sequencing of Pantoea dispersa DSM 32899.</title>
        <authorList>
            <person name="Nawrath M."/>
            <person name="Ottenheim C."/>
            <person name="Wilm A."/>
            <person name="Zimmermann W."/>
            <person name="Wu J.C."/>
        </authorList>
    </citation>
    <scope>NUCLEOTIDE SEQUENCE [LARGE SCALE GENOMIC DNA]</scope>
    <source>
        <strain evidence="1 2">DSM 32899</strain>
    </source>
</reference>
<dbReference type="SUPFAM" id="SSF48452">
    <property type="entry name" value="TPR-like"/>
    <property type="match status" value="1"/>
</dbReference>
<dbReference type="OrthoDB" id="9814042at2"/>
<dbReference type="KEGG" id="pdis:D8B20_12720"/>